<keyword evidence="1" id="KW-0472">Membrane</keyword>
<protein>
    <recommendedName>
        <fullName evidence="4">Sulfatase N-terminal domain-containing protein</fullName>
    </recommendedName>
</protein>
<gene>
    <name evidence="2" type="ORF">GF339_12365</name>
</gene>
<accession>A0A9D5JWE3</accession>
<comment type="caution">
    <text evidence="2">The sequence shown here is derived from an EMBL/GenBank/DDBJ whole genome shotgun (WGS) entry which is preliminary data.</text>
</comment>
<proteinExistence type="predicted"/>
<dbReference type="Proteomes" id="UP000649604">
    <property type="component" value="Unassembled WGS sequence"/>
</dbReference>
<dbReference type="InterPro" id="IPR017850">
    <property type="entry name" value="Alkaline_phosphatase_core_sf"/>
</dbReference>
<evidence type="ECO:0000256" key="1">
    <source>
        <dbReference type="SAM" id="Phobius"/>
    </source>
</evidence>
<dbReference type="EMBL" id="WJJP01000400">
    <property type="protein sequence ID" value="MBD3325375.1"/>
    <property type="molecule type" value="Genomic_DNA"/>
</dbReference>
<feature type="transmembrane region" description="Helical" evidence="1">
    <location>
        <begin position="83"/>
        <end position="103"/>
    </location>
</feature>
<dbReference type="AlphaFoldDB" id="A0A9D5JWE3"/>
<dbReference type="SUPFAM" id="SSF53649">
    <property type="entry name" value="Alkaline phosphatase-like"/>
    <property type="match status" value="1"/>
</dbReference>
<sequence>MTATIAPASRYARKIRPTVWFLLAWMFLNILMNLDYPFTQADLWAALKLSPEIWGLLILLSIGVGLGMPWHPLIYVPLTGFMLFLRAFRIGDVLMPMYFYRNFNLYIDIHYIPDLLDLLYNTVPLPVLLGYSLLALVVTFLAIWGMWRAFATLHAYFVRRQHRLLFGGISLLLFGAWIGGHVTGRWQPSAIFAQEFASRVVEEVNFMLHVKGYNAQNQAVIHEAEVTTASTAGSLGKLEGADVYLIYIESYGHTALADPRHAPLILPVLRHFEQTLTAHGFTACSHLMTSATYGGASWLAHATMATGVRTHDQLQYNLVLTSTITPLAEHFNNAGYRTISVKPNTTLPWPEGKFFEYQRTYYAWDFAYAGPQFGWATMPDQFVLESVFRREIQPRPRPPVLIEYALVSSHAPFHCLPPYLDDWSQIGDGAIYHDIPPVTFPVTWTDLSNASEAYAAAIRYDLRVLEAYLARYIEDDALILILGDHQPNVQLTGEESLWSVPIHVISRNPAFLEPFKQRGYIAGMIPDQPLPHHGMETFLTNFLEDFRRSPEEARE</sequence>
<evidence type="ECO:0008006" key="4">
    <source>
        <dbReference type="Google" id="ProtNLM"/>
    </source>
</evidence>
<evidence type="ECO:0000313" key="3">
    <source>
        <dbReference type="Proteomes" id="UP000649604"/>
    </source>
</evidence>
<feature type="transmembrane region" description="Helical" evidence="1">
    <location>
        <begin position="19"/>
        <end position="38"/>
    </location>
</feature>
<evidence type="ECO:0000313" key="2">
    <source>
        <dbReference type="EMBL" id="MBD3325375.1"/>
    </source>
</evidence>
<keyword evidence="1" id="KW-0812">Transmembrane</keyword>
<feature type="transmembrane region" description="Helical" evidence="1">
    <location>
        <begin position="123"/>
        <end position="144"/>
    </location>
</feature>
<dbReference type="Gene3D" id="3.40.720.10">
    <property type="entry name" value="Alkaline Phosphatase, subunit A"/>
    <property type="match status" value="1"/>
</dbReference>
<keyword evidence="1" id="KW-1133">Transmembrane helix</keyword>
<reference evidence="2" key="1">
    <citation type="submission" date="2019-11" db="EMBL/GenBank/DDBJ databases">
        <title>Microbial mats filling the niche in hypersaline microbial mats.</title>
        <authorList>
            <person name="Wong H.L."/>
            <person name="Macleod F.I."/>
            <person name="White R.A. III"/>
            <person name="Burns B.P."/>
        </authorList>
    </citation>
    <scope>NUCLEOTIDE SEQUENCE</scope>
    <source>
        <strain evidence="2">Rbin_158</strain>
    </source>
</reference>
<name>A0A9D5JWE3_9BACT</name>
<feature type="transmembrane region" description="Helical" evidence="1">
    <location>
        <begin position="53"/>
        <end position="71"/>
    </location>
</feature>
<feature type="transmembrane region" description="Helical" evidence="1">
    <location>
        <begin position="164"/>
        <end position="182"/>
    </location>
</feature>
<organism evidence="2 3">
    <name type="scientific">candidate division KSB3 bacterium</name>
    <dbReference type="NCBI Taxonomy" id="2044937"/>
    <lineage>
        <taxon>Bacteria</taxon>
        <taxon>candidate division KSB3</taxon>
    </lineage>
</organism>